<dbReference type="Proteomes" id="UP000604083">
    <property type="component" value="Unassembled WGS sequence"/>
</dbReference>
<reference evidence="1" key="1">
    <citation type="submission" date="2021-01" db="EMBL/GenBank/DDBJ databases">
        <title>Modified the classification status of verrucomicrobia.</title>
        <authorList>
            <person name="Feng X."/>
        </authorList>
    </citation>
    <scope>NUCLEOTIDE SEQUENCE</scope>
    <source>
        <strain evidence="1">KCTC 12986</strain>
    </source>
</reference>
<keyword evidence="2" id="KW-1185">Reference proteome</keyword>
<sequence>MIAEELKARISKMTPEERRELATFLAKLELEGDPDYWPTLQRRTDQTAHPDKWIPVEDI</sequence>
<evidence type="ECO:0000313" key="2">
    <source>
        <dbReference type="Proteomes" id="UP000604083"/>
    </source>
</evidence>
<organism evidence="1 2">
    <name type="scientific">Roseibacillus ishigakijimensis</name>
    <dbReference type="NCBI Taxonomy" id="454146"/>
    <lineage>
        <taxon>Bacteria</taxon>
        <taxon>Pseudomonadati</taxon>
        <taxon>Verrucomicrobiota</taxon>
        <taxon>Verrucomicrobiia</taxon>
        <taxon>Verrucomicrobiales</taxon>
        <taxon>Verrucomicrobiaceae</taxon>
        <taxon>Roseibacillus</taxon>
    </lineage>
</organism>
<accession>A0A934RTH2</accession>
<evidence type="ECO:0008006" key="3">
    <source>
        <dbReference type="Google" id="ProtNLM"/>
    </source>
</evidence>
<dbReference type="RefSeq" id="WP_200392586.1">
    <property type="nucleotide sequence ID" value="NZ_JAENIO010000042.1"/>
</dbReference>
<dbReference type="AlphaFoldDB" id="A0A934RTH2"/>
<gene>
    <name evidence="1" type="ORF">JIN78_13875</name>
</gene>
<comment type="caution">
    <text evidence="1">The sequence shown here is derived from an EMBL/GenBank/DDBJ whole genome shotgun (WGS) entry which is preliminary data.</text>
</comment>
<proteinExistence type="predicted"/>
<name>A0A934RTH2_9BACT</name>
<evidence type="ECO:0000313" key="1">
    <source>
        <dbReference type="EMBL" id="MBK1835153.1"/>
    </source>
</evidence>
<protein>
    <recommendedName>
        <fullName evidence="3">Addiction module component</fullName>
    </recommendedName>
</protein>
<dbReference type="EMBL" id="JAENIO010000042">
    <property type="protein sequence ID" value="MBK1835153.1"/>
    <property type="molecule type" value="Genomic_DNA"/>
</dbReference>